<dbReference type="Pfam" id="PF14985">
    <property type="entry name" value="TM140"/>
    <property type="match status" value="1"/>
</dbReference>
<feature type="non-terminal residue" evidence="3">
    <location>
        <position position="1"/>
    </location>
</feature>
<feature type="transmembrane region" description="Helical" evidence="2">
    <location>
        <begin position="32"/>
        <end position="51"/>
    </location>
</feature>
<gene>
    <name evidence="3" type="primary">Tmem140_1</name>
    <name evidence="3" type="ORF">EUDELE_R10108</name>
</gene>
<dbReference type="EMBL" id="VZSX01000053">
    <property type="protein sequence ID" value="NXA36879.1"/>
    <property type="molecule type" value="Genomic_DNA"/>
</dbReference>
<sequence>PHQGALKRRDSVGKARGAVQQRPAERWPGVTVLLKSVLSFILTFYALFWEAGNLIDLPDKRLGFCNFCLWNEEAQKLQFLAYTDLEGIAIN</sequence>
<keyword evidence="2" id="KW-0812">Transmembrane</keyword>
<accession>A0A7K7V5Z9</accession>
<evidence type="ECO:0000313" key="4">
    <source>
        <dbReference type="Proteomes" id="UP000533954"/>
    </source>
</evidence>
<feature type="non-terminal residue" evidence="3">
    <location>
        <position position="91"/>
    </location>
</feature>
<reference evidence="3 4" key="1">
    <citation type="submission" date="2019-09" db="EMBL/GenBank/DDBJ databases">
        <title>Bird 10,000 Genomes (B10K) Project - Family phase.</title>
        <authorList>
            <person name="Zhang G."/>
        </authorList>
    </citation>
    <scope>NUCLEOTIDE SEQUENCE [LARGE SCALE GENOMIC DNA]</scope>
    <source>
        <strain evidence="3">B10K-LSUMZ-16893</strain>
    </source>
</reference>
<dbReference type="OrthoDB" id="9898473at2759"/>
<evidence type="ECO:0000256" key="2">
    <source>
        <dbReference type="SAM" id="Phobius"/>
    </source>
</evidence>
<proteinExistence type="predicted"/>
<protein>
    <submittedName>
        <fullName evidence="3">TM140 protein</fullName>
    </submittedName>
</protein>
<evidence type="ECO:0000313" key="3">
    <source>
        <dbReference type="EMBL" id="NXA36879.1"/>
    </source>
</evidence>
<comment type="caution">
    <text evidence="3">The sequence shown here is derived from an EMBL/GenBank/DDBJ whole genome shotgun (WGS) entry which is preliminary data.</text>
</comment>
<organism evidence="3 4">
    <name type="scientific">Eudromia elegans</name>
    <name type="common">Elegant crested-tinamou</name>
    <dbReference type="NCBI Taxonomy" id="8805"/>
    <lineage>
        <taxon>Eukaryota</taxon>
        <taxon>Metazoa</taxon>
        <taxon>Chordata</taxon>
        <taxon>Craniata</taxon>
        <taxon>Vertebrata</taxon>
        <taxon>Euteleostomi</taxon>
        <taxon>Archelosauria</taxon>
        <taxon>Archosauria</taxon>
        <taxon>Dinosauria</taxon>
        <taxon>Saurischia</taxon>
        <taxon>Theropoda</taxon>
        <taxon>Coelurosauria</taxon>
        <taxon>Aves</taxon>
        <taxon>Palaeognathae</taxon>
        <taxon>Tinamiformes</taxon>
        <taxon>Tinamidae</taxon>
        <taxon>Eudromia</taxon>
    </lineage>
</organism>
<keyword evidence="2" id="KW-0472">Membrane</keyword>
<dbReference type="PANTHER" id="PTHR16103">
    <property type="entry name" value="TRANSMEMBRANE PROTEIN 140"/>
    <property type="match status" value="1"/>
</dbReference>
<name>A0A7K7V5Z9_EUDEL</name>
<evidence type="ECO:0000256" key="1">
    <source>
        <dbReference type="SAM" id="MobiDB-lite"/>
    </source>
</evidence>
<keyword evidence="4" id="KW-1185">Reference proteome</keyword>
<feature type="region of interest" description="Disordered" evidence="1">
    <location>
        <begin position="1"/>
        <end position="20"/>
    </location>
</feature>
<dbReference type="PANTHER" id="PTHR16103:SF0">
    <property type="entry name" value="TRANSMEMBRANE PROTEIN 140"/>
    <property type="match status" value="1"/>
</dbReference>
<dbReference type="Proteomes" id="UP000533954">
    <property type="component" value="Unassembled WGS sequence"/>
</dbReference>
<keyword evidence="2" id="KW-1133">Transmembrane helix</keyword>
<dbReference type="AlphaFoldDB" id="A0A7K7V5Z9"/>
<dbReference type="InterPro" id="IPR028038">
    <property type="entry name" value="TM140"/>
</dbReference>